<feature type="domain" description="DYW" evidence="4">
    <location>
        <begin position="841"/>
        <end position="933"/>
    </location>
</feature>
<dbReference type="InterPro" id="IPR032867">
    <property type="entry name" value="DYW_dom"/>
</dbReference>
<comment type="similarity">
    <text evidence="1">Belongs to the PPR family. PCMP-H subfamily.</text>
</comment>
<feature type="repeat" description="PPR" evidence="3">
    <location>
        <begin position="661"/>
        <end position="696"/>
    </location>
</feature>
<dbReference type="GO" id="GO:0008270">
    <property type="term" value="F:zinc ion binding"/>
    <property type="evidence" value="ECO:0007669"/>
    <property type="project" value="InterPro"/>
</dbReference>
<dbReference type="InterPro" id="IPR011990">
    <property type="entry name" value="TPR-like_helical_dom_sf"/>
</dbReference>
<evidence type="ECO:0000313" key="5">
    <source>
        <dbReference type="EMBL" id="KAK2988906.1"/>
    </source>
</evidence>
<keyword evidence="6" id="KW-1185">Reference proteome</keyword>
<keyword evidence="2" id="KW-0677">Repeat</keyword>
<feature type="repeat" description="PPR" evidence="3">
    <location>
        <begin position="626"/>
        <end position="660"/>
    </location>
</feature>
<dbReference type="FunFam" id="1.25.40.10:FF:000393">
    <property type="entry name" value="Pentatricopeptide repeat-containing protein At1g20230"/>
    <property type="match status" value="1"/>
</dbReference>
<gene>
    <name evidence="5" type="ORF">RJ640_003960</name>
</gene>
<dbReference type="NCBIfam" id="TIGR00756">
    <property type="entry name" value="PPR"/>
    <property type="match status" value="8"/>
</dbReference>
<dbReference type="FunFam" id="1.25.40.10:FF:000073">
    <property type="entry name" value="Pentatricopeptide repeat-containing protein chloroplastic"/>
    <property type="match status" value="1"/>
</dbReference>
<accession>A0AA88UNS9</accession>
<evidence type="ECO:0000313" key="6">
    <source>
        <dbReference type="Proteomes" id="UP001187471"/>
    </source>
</evidence>
<dbReference type="Pfam" id="PF13041">
    <property type="entry name" value="PPR_2"/>
    <property type="match status" value="3"/>
</dbReference>
<evidence type="ECO:0000256" key="1">
    <source>
        <dbReference type="ARBA" id="ARBA00006643"/>
    </source>
</evidence>
<proteinExistence type="inferred from homology"/>
<dbReference type="Pfam" id="PF20431">
    <property type="entry name" value="E_motif"/>
    <property type="match status" value="1"/>
</dbReference>
<feature type="repeat" description="PPR" evidence="3">
    <location>
        <begin position="490"/>
        <end position="524"/>
    </location>
</feature>
<dbReference type="PANTHER" id="PTHR47926">
    <property type="entry name" value="PENTATRICOPEPTIDE REPEAT-CONTAINING PROTEIN"/>
    <property type="match status" value="1"/>
</dbReference>
<dbReference type="Pfam" id="PF01535">
    <property type="entry name" value="PPR"/>
    <property type="match status" value="4"/>
</dbReference>
<dbReference type="InterPro" id="IPR002885">
    <property type="entry name" value="PPR_rpt"/>
</dbReference>
<feature type="repeat" description="PPR" evidence="3">
    <location>
        <begin position="319"/>
        <end position="353"/>
    </location>
</feature>
<reference evidence="5" key="1">
    <citation type="submission" date="2022-12" db="EMBL/GenBank/DDBJ databases">
        <title>Draft genome assemblies for two species of Escallonia (Escalloniales).</title>
        <authorList>
            <person name="Chanderbali A."/>
            <person name="Dervinis C."/>
            <person name="Anghel I."/>
            <person name="Soltis D."/>
            <person name="Soltis P."/>
            <person name="Zapata F."/>
        </authorList>
    </citation>
    <scope>NUCLEOTIDE SEQUENCE</scope>
    <source>
        <strain evidence="5">UCBG92.1500</strain>
        <tissue evidence="5">Leaf</tissue>
    </source>
</reference>
<feature type="repeat" description="PPR" evidence="3">
    <location>
        <begin position="455"/>
        <end position="489"/>
    </location>
</feature>
<dbReference type="GO" id="GO:0003729">
    <property type="term" value="F:mRNA binding"/>
    <property type="evidence" value="ECO:0007669"/>
    <property type="project" value="UniProtKB-ARBA"/>
</dbReference>
<evidence type="ECO:0000259" key="4">
    <source>
        <dbReference type="Pfam" id="PF14432"/>
    </source>
</evidence>
<sequence length="933" mass="105783">METISPWHHLNPSILQNPITIKPNRSYSTNFSLLNIAEASASLSSFSPNPVRNSCSFDDISQLNSLNSVKQMHAQVIKMSKKWDSDTKMISLITSYLEYGDFQSAAVIFFLGFAEYYLNWNAFLDEFKSFGGNPYNILEVFVELHRKGVNFDNKIMTVILKICANLTDIWLGLEVHAYLVKRGFDLDVYSKCALMNFYGRCWGIDSANQVFYEMPDQEAQLWNEAVLVNLRNARWMNAIQTFREMQFSCVKANSFTIAKVLQACAKVESLGEGKQIHGYVIRHALASNIVICNSLVSMYCKNDNLELARAVFDSMDNRNLSSWNSIISGYTALGYLNDACKLFREMEASNINHDIVTWNCLLSGHFLHGSYQEVLTFLRQMQVLGFKPNSSSITSALQAISELRWLNIGKEIHGYVIRNALDYDIYVGTSLVDMYVKNNDLRNAQAVFDSMKRRNIFVWNSLISGYSLNGIFEDALKLLNRMETEGIKPDLVTYNGLVSGYSLWGQIKEALAVIRQIKNSGMTPNVVSWTALISGCSQNGSYKAALEFSTHMQQEGIKANSATISILLQACAGMSLLDKGKELHCLSIRNGFAEDVFVATSQIDMYSKCGSLKNAFEVFRRFPNKTLASWNSMIMGFSTYSRGREAISLFDEMLNTGIQPDAITFTALLSACKHSGLINEGWKYFDSMNRDYGIVPRIEHYSCMVDLLGRAGYLDEAWEFIQTMPLVPDAAVWGALLGSCRIHHDVELAEIAAKELFKVEPDNPANYVLMTRLYLNADRLDDVERMRDLMGDVGIKSGHVWSWIQINQAVHVFSAMGKPHPDEGEIYFELYQLVLEMKKFGYVPDISCVHQKVDKVEKEKIVLAHTEKLAIMYGLIKTRSNAPIRVIKNTRICSDCHMAARYISRLRSREICVKDGVRFHHFRNGKCSCNDFW</sequence>
<dbReference type="GO" id="GO:0009451">
    <property type="term" value="P:RNA modification"/>
    <property type="evidence" value="ECO:0007669"/>
    <property type="project" value="InterPro"/>
</dbReference>
<feature type="repeat" description="PPR" evidence="3">
    <location>
        <begin position="354"/>
        <end position="388"/>
    </location>
</feature>
<evidence type="ECO:0000256" key="2">
    <source>
        <dbReference type="ARBA" id="ARBA00022737"/>
    </source>
</evidence>
<comment type="caution">
    <text evidence="5">The sequence shown here is derived from an EMBL/GenBank/DDBJ whole genome shotgun (WGS) entry which is preliminary data.</text>
</comment>
<dbReference type="Gene3D" id="1.25.40.10">
    <property type="entry name" value="Tetratricopeptide repeat domain"/>
    <property type="match status" value="5"/>
</dbReference>
<dbReference type="PROSITE" id="PS51375">
    <property type="entry name" value="PPR"/>
    <property type="match status" value="8"/>
</dbReference>
<feature type="repeat" description="PPR" evidence="3">
    <location>
        <begin position="525"/>
        <end position="559"/>
    </location>
</feature>
<dbReference type="AlphaFoldDB" id="A0AA88UNS9"/>
<name>A0AA88UNS9_9ASTE</name>
<dbReference type="FunFam" id="1.25.40.10:FF:000090">
    <property type="entry name" value="Pentatricopeptide repeat-containing protein, chloroplastic"/>
    <property type="match status" value="1"/>
</dbReference>
<dbReference type="EMBL" id="JAVXUO010000800">
    <property type="protein sequence ID" value="KAK2988906.1"/>
    <property type="molecule type" value="Genomic_DNA"/>
</dbReference>
<protein>
    <recommendedName>
        <fullName evidence="4">DYW domain-containing protein</fullName>
    </recommendedName>
</protein>
<feature type="repeat" description="PPR" evidence="3">
    <location>
        <begin position="288"/>
        <end position="318"/>
    </location>
</feature>
<dbReference type="Pfam" id="PF14432">
    <property type="entry name" value="DYW_deaminase"/>
    <property type="match status" value="1"/>
</dbReference>
<organism evidence="5 6">
    <name type="scientific">Escallonia rubra</name>
    <dbReference type="NCBI Taxonomy" id="112253"/>
    <lineage>
        <taxon>Eukaryota</taxon>
        <taxon>Viridiplantae</taxon>
        <taxon>Streptophyta</taxon>
        <taxon>Embryophyta</taxon>
        <taxon>Tracheophyta</taxon>
        <taxon>Spermatophyta</taxon>
        <taxon>Magnoliopsida</taxon>
        <taxon>eudicotyledons</taxon>
        <taxon>Gunneridae</taxon>
        <taxon>Pentapetalae</taxon>
        <taxon>asterids</taxon>
        <taxon>campanulids</taxon>
        <taxon>Escalloniales</taxon>
        <taxon>Escalloniaceae</taxon>
        <taxon>Escallonia</taxon>
    </lineage>
</organism>
<dbReference type="InterPro" id="IPR046960">
    <property type="entry name" value="PPR_At4g14850-like_plant"/>
</dbReference>
<evidence type="ECO:0000256" key="3">
    <source>
        <dbReference type="PROSITE-ProRule" id="PRU00708"/>
    </source>
</evidence>
<dbReference type="InterPro" id="IPR046848">
    <property type="entry name" value="E_motif"/>
</dbReference>
<dbReference type="Proteomes" id="UP001187471">
    <property type="component" value="Unassembled WGS sequence"/>
</dbReference>